<keyword evidence="1" id="KW-0175">Coiled coil</keyword>
<reference evidence="3" key="1">
    <citation type="submission" date="2016-05" db="EMBL/GenBank/DDBJ databases">
        <authorList>
            <person name="Naeem Raeece"/>
        </authorList>
    </citation>
    <scope>NUCLEOTIDE SEQUENCE [LARGE SCALE GENOMIC DNA]</scope>
</reference>
<evidence type="ECO:0000256" key="1">
    <source>
        <dbReference type="SAM" id="Coils"/>
    </source>
</evidence>
<dbReference type="VEuPathDB" id="PlasmoDB:PmUG01_08033300"/>
<dbReference type="AlphaFoldDB" id="A0A1A8VYW6"/>
<protein>
    <submittedName>
        <fullName evidence="2">Uncharacterized protein</fullName>
    </submittedName>
</protein>
<proteinExistence type="predicted"/>
<accession>A0A1A8VYW6</accession>
<name>A0A1A8VYW6_PLAMA</name>
<evidence type="ECO:0000313" key="2">
    <source>
        <dbReference type="EMBL" id="SBS84566.1"/>
    </source>
</evidence>
<organism evidence="2 3">
    <name type="scientific">Plasmodium malariae</name>
    <dbReference type="NCBI Taxonomy" id="5858"/>
    <lineage>
        <taxon>Eukaryota</taxon>
        <taxon>Sar</taxon>
        <taxon>Alveolata</taxon>
        <taxon>Apicomplexa</taxon>
        <taxon>Aconoidasida</taxon>
        <taxon>Haemosporida</taxon>
        <taxon>Plasmodiidae</taxon>
        <taxon>Plasmodium</taxon>
        <taxon>Plasmodium (Plasmodium)</taxon>
    </lineage>
</organism>
<gene>
    <name evidence="2" type="ORF">PMALA_010100</name>
</gene>
<dbReference type="Proteomes" id="UP000078597">
    <property type="component" value="Unassembled WGS sequence"/>
</dbReference>
<sequence length="106" mass="12772">MKSGADKNKKKEDVQLMKARELKEKIESMKNDLAEKTKLMNIIKEQRENKIENIKQLEIKNKENYENFVNEYEQILNQYKNIEKEIHDMLDDLKMLSEKSYSEICN</sequence>
<dbReference type="EMBL" id="FLQW01000553">
    <property type="protein sequence ID" value="SBS84566.1"/>
    <property type="molecule type" value="Genomic_DNA"/>
</dbReference>
<feature type="coiled-coil region" evidence="1">
    <location>
        <begin position="16"/>
        <end position="99"/>
    </location>
</feature>
<evidence type="ECO:0000313" key="3">
    <source>
        <dbReference type="Proteomes" id="UP000078597"/>
    </source>
</evidence>